<dbReference type="InterPro" id="IPR055360">
    <property type="entry name" value="bAvd"/>
</dbReference>
<dbReference type="Pfam" id="PF22296">
    <property type="entry name" value="bAvd"/>
    <property type="match status" value="1"/>
</dbReference>
<name>A0A7Y2PMQ9_9THEO</name>
<evidence type="ECO:0000313" key="2">
    <source>
        <dbReference type="EMBL" id="NNG67358.1"/>
    </source>
</evidence>
<reference evidence="2 3" key="1">
    <citation type="submission" date="2020-04" db="EMBL/GenBank/DDBJ databases">
        <title>Draft genome sequence of Caldanaerobacter sunterraneus. strain 1523vc isolated from Griffin hot spring, Kamchatka, Russia.</title>
        <authorList>
            <person name="Toshchakov S.V."/>
            <person name="Podosokorskaya O.A."/>
            <person name="Kublanov I.V."/>
            <person name="Korzhenkov A."/>
            <person name="Patrushev M.V."/>
        </authorList>
    </citation>
    <scope>NUCLEOTIDE SEQUENCE [LARGE SCALE GENOMIC DNA]</scope>
    <source>
        <strain evidence="2 3">1523vc</strain>
    </source>
</reference>
<dbReference type="Proteomes" id="UP000529861">
    <property type="component" value="Unassembled WGS sequence"/>
</dbReference>
<dbReference type="NCBIfam" id="NF033474">
    <property type="entry name" value="DivGenRetAVD"/>
    <property type="match status" value="1"/>
</dbReference>
<evidence type="ECO:0000259" key="1">
    <source>
        <dbReference type="Pfam" id="PF22296"/>
    </source>
</evidence>
<accession>A0A7Y2PMQ9</accession>
<dbReference type="Gene3D" id="1.20.1440.60">
    <property type="entry name" value="23S rRNA-intervening sequence"/>
    <property type="match status" value="1"/>
</dbReference>
<dbReference type="EMBL" id="JABEQB010000025">
    <property type="protein sequence ID" value="NNG67358.1"/>
    <property type="molecule type" value="Genomic_DNA"/>
</dbReference>
<comment type="caution">
    <text evidence="2">The sequence shown here is derived from an EMBL/GenBank/DDBJ whole genome shotgun (WGS) entry which is preliminary data.</text>
</comment>
<dbReference type="RefSeq" id="WP_170271221.1">
    <property type="nucleotide sequence ID" value="NZ_JABEQB010000025.1"/>
</dbReference>
<feature type="domain" description="bAvd-like" evidence="1">
    <location>
        <begin position="7"/>
        <end position="111"/>
    </location>
</feature>
<dbReference type="AlphaFoldDB" id="A0A7Y2PMQ9"/>
<evidence type="ECO:0000313" key="3">
    <source>
        <dbReference type="Proteomes" id="UP000529861"/>
    </source>
</evidence>
<organism evidence="2 3">
    <name type="scientific">Caldanaerobacter subterraneus</name>
    <dbReference type="NCBI Taxonomy" id="911092"/>
    <lineage>
        <taxon>Bacteria</taxon>
        <taxon>Bacillati</taxon>
        <taxon>Bacillota</taxon>
        <taxon>Clostridia</taxon>
        <taxon>Thermoanaerobacterales</taxon>
        <taxon>Thermoanaerobacteraceae</taxon>
        <taxon>Caldanaerobacter</taxon>
    </lineage>
</organism>
<sequence length="114" mass="13608">MQQDFKILQKVYDMILYGNICLKQFPKSERYVLAADIRSSMYRLLQLIVRANKKYYKKTTLEEIDIELDILRTLIRLAADPQLKYLPLKKYENWSKMLNEIGKMLGGWIKSTKQ</sequence>
<dbReference type="SUPFAM" id="SSF158446">
    <property type="entry name" value="IVS-encoded protein-like"/>
    <property type="match status" value="1"/>
</dbReference>
<dbReference type="InterPro" id="IPR036583">
    <property type="entry name" value="23S_rRNA_IVS_sf"/>
</dbReference>
<gene>
    <name evidence="2" type="primary">avd</name>
    <name evidence="2" type="ORF">HKI81_09010</name>
</gene>
<proteinExistence type="predicted"/>
<dbReference type="CDD" id="cd16376">
    <property type="entry name" value="Avd_like"/>
    <property type="match status" value="1"/>
</dbReference>
<protein>
    <submittedName>
        <fullName evidence="2">Diversity-generating retroelement protein Avd</fullName>
    </submittedName>
</protein>